<feature type="transmembrane region" description="Helical" evidence="1">
    <location>
        <begin position="77"/>
        <end position="97"/>
    </location>
</feature>
<keyword evidence="1" id="KW-0812">Transmembrane</keyword>
<keyword evidence="1" id="KW-1133">Transmembrane helix</keyword>
<dbReference type="HOGENOM" id="CLU_015091_0_1_1"/>
<protein>
    <submittedName>
        <fullName evidence="2">Uncharacterized protein</fullName>
    </submittedName>
</protein>
<dbReference type="AlphaFoldDB" id="S8F5W2"/>
<dbReference type="eggNOG" id="ENOG502SKZI">
    <property type="taxonomic scope" value="Eukaryota"/>
</dbReference>
<accession>S8F5W2</accession>
<proteinExistence type="predicted"/>
<feature type="non-terminal residue" evidence="2">
    <location>
        <position position="1"/>
    </location>
</feature>
<dbReference type="Proteomes" id="UP000015241">
    <property type="component" value="Unassembled WGS sequence"/>
</dbReference>
<name>S8F5W2_FOMSC</name>
<reference evidence="2 3" key="1">
    <citation type="journal article" date="2012" name="Science">
        <title>The Paleozoic origin of enzymatic lignin decomposition reconstructed from 31 fungal genomes.</title>
        <authorList>
            <person name="Floudas D."/>
            <person name="Binder M."/>
            <person name="Riley R."/>
            <person name="Barry K."/>
            <person name="Blanchette R.A."/>
            <person name="Henrissat B."/>
            <person name="Martinez A.T."/>
            <person name="Otillar R."/>
            <person name="Spatafora J.W."/>
            <person name="Yadav J.S."/>
            <person name="Aerts A."/>
            <person name="Benoit I."/>
            <person name="Boyd A."/>
            <person name="Carlson A."/>
            <person name="Copeland A."/>
            <person name="Coutinho P.M."/>
            <person name="de Vries R.P."/>
            <person name="Ferreira P."/>
            <person name="Findley K."/>
            <person name="Foster B."/>
            <person name="Gaskell J."/>
            <person name="Glotzer D."/>
            <person name="Gorecki P."/>
            <person name="Heitman J."/>
            <person name="Hesse C."/>
            <person name="Hori C."/>
            <person name="Igarashi K."/>
            <person name="Jurgens J.A."/>
            <person name="Kallen N."/>
            <person name="Kersten P."/>
            <person name="Kohler A."/>
            <person name="Kuees U."/>
            <person name="Kumar T.K.A."/>
            <person name="Kuo A."/>
            <person name="LaButti K."/>
            <person name="Larrondo L.F."/>
            <person name="Lindquist E."/>
            <person name="Ling A."/>
            <person name="Lombard V."/>
            <person name="Lucas S."/>
            <person name="Lundell T."/>
            <person name="Martin R."/>
            <person name="McLaughlin D.J."/>
            <person name="Morgenstern I."/>
            <person name="Morin E."/>
            <person name="Murat C."/>
            <person name="Nagy L.G."/>
            <person name="Nolan M."/>
            <person name="Ohm R.A."/>
            <person name="Patyshakuliyeva A."/>
            <person name="Rokas A."/>
            <person name="Ruiz-Duenas F.J."/>
            <person name="Sabat G."/>
            <person name="Salamov A."/>
            <person name="Samejima M."/>
            <person name="Schmutz J."/>
            <person name="Slot J.C."/>
            <person name="St John F."/>
            <person name="Stenlid J."/>
            <person name="Sun H."/>
            <person name="Sun S."/>
            <person name="Syed K."/>
            <person name="Tsang A."/>
            <person name="Wiebenga A."/>
            <person name="Young D."/>
            <person name="Pisabarro A."/>
            <person name="Eastwood D.C."/>
            <person name="Martin F."/>
            <person name="Cullen D."/>
            <person name="Grigoriev I.V."/>
            <person name="Hibbett D.S."/>
        </authorList>
    </citation>
    <scope>NUCLEOTIDE SEQUENCE</scope>
    <source>
        <strain evidence="3">FP-58527</strain>
    </source>
</reference>
<feature type="non-terminal residue" evidence="2">
    <location>
        <position position="141"/>
    </location>
</feature>
<evidence type="ECO:0000313" key="2">
    <source>
        <dbReference type="EMBL" id="EPS97095.1"/>
    </source>
</evidence>
<gene>
    <name evidence="2" type="ORF">FOMPIDRAFT_1098563</name>
</gene>
<sequence>ILSPFLFNLPLQYLEDLEKIWVDQTVNYRPWRIFIAKLQRDWENSITPAAVLLTANVGLLAIQSVDTDKPDRSLAQIASYISTFLSLGNIILCTILARQHRLDAHMTADAASNYLARRLCIKRGMELLAVVFSLPSALFLW</sequence>
<evidence type="ECO:0000256" key="1">
    <source>
        <dbReference type="SAM" id="Phobius"/>
    </source>
</evidence>
<dbReference type="STRING" id="743788.S8F5W2"/>
<dbReference type="OrthoDB" id="2657661at2759"/>
<dbReference type="InParanoid" id="S8F5W2"/>
<keyword evidence="3" id="KW-1185">Reference proteome</keyword>
<keyword evidence="1" id="KW-0472">Membrane</keyword>
<evidence type="ECO:0000313" key="3">
    <source>
        <dbReference type="Proteomes" id="UP000015241"/>
    </source>
</evidence>
<dbReference type="EMBL" id="KE504180">
    <property type="protein sequence ID" value="EPS97095.1"/>
    <property type="molecule type" value="Genomic_DNA"/>
</dbReference>
<organism evidence="2 3">
    <name type="scientific">Fomitopsis schrenkii</name>
    <name type="common">Brown rot fungus</name>
    <dbReference type="NCBI Taxonomy" id="2126942"/>
    <lineage>
        <taxon>Eukaryota</taxon>
        <taxon>Fungi</taxon>
        <taxon>Dikarya</taxon>
        <taxon>Basidiomycota</taxon>
        <taxon>Agaricomycotina</taxon>
        <taxon>Agaricomycetes</taxon>
        <taxon>Polyporales</taxon>
        <taxon>Fomitopsis</taxon>
    </lineage>
</organism>